<gene>
    <name evidence="1" type="ORF">FGO68_gene13157</name>
</gene>
<evidence type="ECO:0000313" key="1">
    <source>
        <dbReference type="EMBL" id="TNV81569.1"/>
    </source>
</evidence>
<comment type="caution">
    <text evidence="1">The sequence shown here is derived from an EMBL/GenBank/DDBJ whole genome shotgun (WGS) entry which is preliminary data.</text>
</comment>
<evidence type="ECO:0000313" key="2">
    <source>
        <dbReference type="Proteomes" id="UP000785679"/>
    </source>
</evidence>
<dbReference type="Proteomes" id="UP000785679">
    <property type="component" value="Unassembled WGS sequence"/>
</dbReference>
<accession>A0A8J8NVT6</accession>
<sequence length="104" mass="12064">MEVKQYRGYILGKLKSKYLILHILSESLSRSEAFAILSSTNTSFRRIINENPSMVMNILRQLKSKPYQILSILSNISNDIRICKVTIWKLKCNRISSMKSQNLL</sequence>
<name>A0A8J8NVT6_HALGN</name>
<protein>
    <submittedName>
        <fullName evidence="1">Uncharacterized protein</fullName>
    </submittedName>
</protein>
<organism evidence="1 2">
    <name type="scientific">Halteria grandinella</name>
    <dbReference type="NCBI Taxonomy" id="5974"/>
    <lineage>
        <taxon>Eukaryota</taxon>
        <taxon>Sar</taxon>
        <taxon>Alveolata</taxon>
        <taxon>Ciliophora</taxon>
        <taxon>Intramacronucleata</taxon>
        <taxon>Spirotrichea</taxon>
        <taxon>Stichotrichia</taxon>
        <taxon>Sporadotrichida</taxon>
        <taxon>Halteriidae</taxon>
        <taxon>Halteria</taxon>
    </lineage>
</organism>
<reference evidence="1" key="1">
    <citation type="submission" date="2019-06" db="EMBL/GenBank/DDBJ databases">
        <authorList>
            <person name="Zheng W."/>
        </authorList>
    </citation>
    <scope>NUCLEOTIDE SEQUENCE</scope>
    <source>
        <strain evidence="1">QDHG01</strain>
    </source>
</reference>
<proteinExistence type="predicted"/>
<dbReference type="EMBL" id="RRYP01006001">
    <property type="protein sequence ID" value="TNV81569.1"/>
    <property type="molecule type" value="Genomic_DNA"/>
</dbReference>
<dbReference type="AlphaFoldDB" id="A0A8J8NVT6"/>
<keyword evidence="2" id="KW-1185">Reference proteome</keyword>